<name>A0A9P4R227_9PLEO</name>
<dbReference type="InterPro" id="IPR012334">
    <property type="entry name" value="Pectin_lyas_fold"/>
</dbReference>
<dbReference type="Pfam" id="PF00295">
    <property type="entry name" value="Glyco_hydro_28"/>
    <property type="match status" value="1"/>
</dbReference>
<evidence type="ECO:0000256" key="11">
    <source>
        <dbReference type="ARBA" id="ARBA00023326"/>
    </source>
</evidence>
<keyword evidence="9 13" id="KW-0326">Glycosidase</keyword>
<dbReference type="EMBL" id="ML996118">
    <property type="protein sequence ID" value="KAF2737199.1"/>
    <property type="molecule type" value="Genomic_DNA"/>
</dbReference>
<dbReference type="GO" id="GO:0071555">
    <property type="term" value="P:cell wall organization"/>
    <property type="evidence" value="ECO:0007669"/>
    <property type="project" value="UniProtKB-KW"/>
</dbReference>
<evidence type="ECO:0000256" key="7">
    <source>
        <dbReference type="ARBA" id="ARBA00023180"/>
    </source>
</evidence>
<keyword evidence="6 13" id="KW-0378">Hydrolase</keyword>
<keyword evidence="15" id="KW-0456">Lyase</keyword>
<evidence type="ECO:0000313" key="15">
    <source>
        <dbReference type="EMBL" id="KAF2737199.1"/>
    </source>
</evidence>
<dbReference type="PANTHER" id="PTHR31736:SF9">
    <property type="entry name" value="ENDO-XYLOGALACTURONAN HYDROLASE A-RELATED"/>
    <property type="match status" value="1"/>
</dbReference>
<evidence type="ECO:0000256" key="9">
    <source>
        <dbReference type="ARBA" id="ARBA00023295"/>
    </source>
</evidence>
<keyword evidence="7" id="KW-0325">Glycoprotein</keyword>
<evidence type="ECO:0000256" key="5">
    <source>
        <dbReference type="ARBA" id="ARBA00022737"/>
    </source>
</evidence>
<dbReference type="GO" id="GO:0000272">
    <property type="term" value="P:polysaccharide catabolic process"/>
    <property type="evidence" value="ECO:0007669"/>
    <property type="project" value="UniProtKB-KW"/>
</dbReference>
<dbReference type="GO" id="GO:0016829">
    <property type="term" value="F:lyase activity"/>
    <property type="evidence" value="ECO:0007669"/>
    <property type="project" value="UniProtKB-KW"/>
</dbReference>
<evidence type="ECO:0000256" key="14">
    <source>
        <dbReference type="SAM" id="SignalP"/>
    </source>
</evidence>
<comment type="similarity">
    <text evidence="2 13">Belongs to the glycosyl hydrolase 28 family.</text>
</comment>
<dbReference type="SUPFAM" id="SSF51126">
    <property type="entry name" value="Pectin lyase-like"/>
    <property type="match status" value="1"/>
</dbReference>
<protein>
    <submittedName>
        <fullName evidence="15">Pectin lyase-like protein</fullName>
    </submittedName>
</protein>
<evidence type="ECO:0000256" key="1">
    <source>
        <dbReference type="ARBA" id="ARBA00004613"/>
    </source>
</evidence>
<dbReference type="PANTHER" id="PTHR31736">
    <property type="match status" value="1"/>
</dbReference>
<dbReference type="AlphaFoldDB" id="A0A9P4R227"/>
<keyword evidence="5" id="KW-0677">Repeat</keyword>
<keyword evidence="16" id="KW-1185">Reference proteome</keyword>
<evidence type="ECO:0000256" key="4">
    <source>
        <dbReference type="ARBA" id="ARBA00022729"/>
    </source>
</evidence>
<dbReference type="Gene3D" id="2.160.20.10">
    <property type="entry name" value="Single-stranded right-handed beta-helix, Pectin lyase-like"/>
    <property type="match status" value="1"/>
</dbReference>
<dbReference type="InterPro" id="IPR011050">
    <property type="entry name" value="Pectin_lyase_fold/virulence"/>
</dbReference>
<keyword evidence="8" id="KW-0119">Carbohydrate metabolism</keyword>
<evidence type="ECO:0000256" key="2">
    <source>
        <dbReference type="ARBA" id="ARBA00008834"/>
    </source>
</evidence>
<feature type="chain" id="PRO_5040263282" evidence="14">
    <location>
        <begin position="17"/>
        <end position="354"/>
    </location>
</feature>
<dbReference type="GO" id="GO:0004650">
    <property type="term" value="F:polygalacturonase activity"/>
    <property type="evidence" value="ECO:0007669"/>
    <property type="project" value="InterPro"/>
</dbReference>
<evidence type="ECO:0000256" key="12">
    <source>
        <dbReference type="ARBA" id="ARBA00037278"/>
    </source>
</evidence>
<reference evidence="15" key="1">
    <citation type="journal article" date="2020" name="Stud. Mycol.">
        <title>101 Dothideomycetes genomes: a test case for predicting lifestyles and emergence of pathogens.</title>
        <authorList>
            <person name="Haridas S."/>
            <person name="Albert R."/>
            <person name="Binder M."/>
            <person name="Bloem J."/>
            <person name="Labutti K."/>
            <person name="Salamov A."/>
            <person name="Andreopoulos B."/>
            <person name="Baker S."/>
            <person name="Barry K."/>
            <person name="Bills G."/>
            <person name="Bluhm B."/>
            <person name="Cannon C."/>
            <person name="Castanera R."/>
            <person name="Culley D."/>
            <person name="Daum C."/>
            <person name="Ezra D."/>
            <person name="Gonzalez J."/>
            <person name="Henrissat B."/>
            <person name="Kuo A."/>
            <person name="Liang C."/>
            <person name="Lipzen A."/>
            <person name="Lutzoni F."/>
            <person name="Magnuson J."/>
            <person name="Mondo S."/>
            <person name="Nolan M."/>
            <person name="Ohm R."/>
            <person name="Pangilinan J."/>
            <person name="Park H.-J."/>
            <person name="Ramirez L."/>
            <person name="Alfaro M."/>
            <person name="Sun H."/>
            <person name="Tritt A."/>
            <person name="Yoshinaga Y."/>
            <person name="Zwiers L.-H."/>
            <person name="Turgeon B."/>
            <person name="Goodwin S."/>
            <person name="Spatafora J."/>
            <person name="Crous P."/>
            <person name="Grigoriev I."/>
        </authorList>
    </citation>
    <scope>NUCLEOTIDE SEQUENCE</scope>
    <source>
        <strain evidence="15">CBS 125425</strain>
    </source>
</reference>
<comment type="function">
    <text evidence="12">Pectinolytic enzyme involved in the degradation of xylogalacturonan (xga), a galacturonan backbone heavily substituted with xylose, and which is one important component of the hairy regions of pectin. Activity requires a galacturonic acid backbone substituted with xylose.</text>
</comment>
<evidence type="ECO:0000256" key="8">
    <source>
        <dbReference type="ARBA" id="ARBA00023277"/>
    </source>
</evidence>
<comment type="subcellular location">
    <subcellularLocation>
        <location evidence="1">Secreted</location>
    </subcellularLocation>
</comment>
<dbReference type="Proteomes" id="UP000799444">
    <property type="component" value="Unassembled WGS sequence"/>
</dbReference>
<keyword evidence="11" id="KW-0624">Polysaccharide degradation</keyword>
<dbReference type="InterPro" id="IPR000743">
    <property type="entry name" value="Glyco_hydro_28"/>
</dbReference>
<evidence type="ECO:0000313" key="16">
    <source>
        <dbReference type="Proteomes" id="UP000799444"/>
    </source>
</evidence>
<feature type="signal peptide" evidence="14">
    <location>
        <begin position="1"/>
        <end position="16"/>
    </location>
</feature>
<dbReference type="GO" id="GO:0005576">
    <property type="term" value="C:extracellular region"/>
    <property type="evidence" value="ECO:0007669"/>
    <property type="project" value="UniProtKB-SubCell"/>
</dbReference>
<keyword evidence="10" id="KW-0961">Cell wall biogenesis/degradation</keyword>
<gene>
    <name evidence="15" type="ORF">EJ04DRAFT_130449</name>
</gene>
<accession>A0A9P4R227</accession>
<sequence>MRISILYSTLLAVASATGIRKRDICIVDSLDDASKDDVPAINAALKECGDTGRVLFPLGKTYNIRSPIDLSPCRACDFQIDGVLRVSSDWEYWKNQEAVFLVHNTTAAVIRSDGSTGLIDGNYYGFARMQLDQLSTPKLFSFKNESYVVLVSSLTVQNVLGSAFYVTNSTGIRIYDVNFANNAAVGVDVDQAKHVYMYNVTLRAENACVRIRPNSSNVQVEQSECHIAGNRNDASGVEFYLLSSGYEWIRNIFVRQTKFARQLNVVSVLTREGNGHRDGQGVAEVFNATFRDIQLDQVKRPARLDEAPNVQMNVSRTVFQGWSGTSLQKTQFECNNAGDMCNWEADAWNITYRS</sequence>
<dbReference type="OrthoDB" id="187139at2759"/>
<comment type="caution">
    <text evidence="15">The sequence shown here is derived from an EMBL/GenBank/DDBJ whole genome shotgun (WGS) entry which is preliminary data.</text>
</comment>
<evidence type="ECO:0000256" key="10">
    <source>
        <dbReference type="ARBA" id="ARBA00023316"/>
    </source>
</evidence>
<keyword evidence="3" id="KW-0964">Secreted</keyword>
<evidence type="ECO:0000256" key="13">
    <source>
        <dbReference type="RuleBase" id="RU361169"/>
    </source>
</evidence>
<proteinExistence type="inferred from homology"/>
<organism evidence="15 16">
    <name type="scientific">Polyplosphaeria fusca</name>
    <dbReference type="NCBI Taxonomy" id="682080"/>
    <lineage>
        <taxon>Eukaryota</taxon>
        <taxon>Fungi</taxon>
        <taxon>Dikarya</taxon>
        <taxon>Ascomycota</taxon>
        <taxon>Pezizomycotina</taxon>
        <taxon>Dothideomycetes</taxon>
        <taxon>Pleosporomycetidae</taxon>
        <taxon>Pleosporales</taxon>
        <taxon>Tetraplosphaeriaceae</taxon>
        <taxon>Polyplosphaeria</taxon>
    </lineage>
</organism>
<keyword evidence="4 14" id="KW-0732">Signal</keyword>
<evidence type="ECO:0000256" key="3">
    <source>
        <dbReference type="ARBA" id="ARBA00022525"/>
    </source>
</evidence>
<evidence type="ECO:0000256" key="6">
    <source>
        <dbReference type="ARBA" id="ARBA00022801"/>
    </source>
</evidence>